<evidence type="ECO:0000313" key="2">
    <source>
        <dbReference type="EMBL" id="MCD2519676.1"/>
    </source>
</evidence>
<reference evidence="2" key="1">
    <citation type="submission" date="2021-11" db="EMBL/GenBank/DDBJ databases">
        <title>The complete genome of Massilia sp sp. G4R7.</title>
        <authorList>
            <person name="Liu L."/>
            <person name="Yue J."/>
            <person name="Yuan J."/>
            <person name="Yang F."/>
            <person name="Li L."/>
        </authorList>
    </citation>
    <scope>NUCLEOTIDE SEQUENCE</scope>
    <source>
        <strain evidence="2">G4R7</strain>
    </source>
</reference>
<name>A0ABS8QEM8_9BURK</name>
<feature type="compositionally biased region" description="Basic residues" evidence="1">
    <location>
        <begin position="56"/>
        <end position="67"/>
    </location>
</feature>
<protein>
    <submittedName>
        <fullName evidence="2">Uncharacterized protein</fullName>
    </submittedName>
</protein>
<feature type="non-terminal residue" evidence="2">
    <location>
        <position position="67"/>
    </location>
</feature>
<sequence length="67" mass="7521">MTAIQEMHISRSLKLMQSSSILLKARLTVEFLLHRGRFHPALARKASAFPSTGRHGGTHRHVSQIDC</sequence>
<gene>
    <name evidence="2" type="ORF">LQ564_25555</name>
</gene>
<proteinExistence type="predicted"/>
<feature type="region of interest" description="Disordered" evidence="1">
    <location>
        <begin position="48"/>
        <end position="67"/>
    </location>
</feature>
<dbReference type="RefSeq" id="WP_231060943.1">
    <property type="nucleotide sequence ID" value="NZ_JAJNOC010000019.1"/>
</dbReference>
<organism evidence="2 3">
    <name type="scientific">Massilia phyllostachyos</name>
    <dbReference type="NCBI Taxonomy" id="2898585"/>
    <lineage>
        <taxon>Bacteria</taxon>
        <taxon>Pseudomonadati</taxon>
        <taxon>Pseudomonadota</taxon>
        <taxon>Betaproteobacteria</taxon>
        <taxon>Burkholderiales</taxon>
        <taxon>Oxalobacteraceae</taxon>
        <taxon>Telluria group</taxon>
        <taxon>Massilia</taxon>
    </lineage>
</organism>
<evidence type="ECO:0000313" key="3">
    <source>
        <dbReference type="Proteomes" id="UP001179361"/>
    </source>
</evidence>
<dbReference type="Proteomes" id="UP001179361">
    <property type="component" value="Unassembled WGS sequence"/>
</dbReference>
<comment type="caution">
    <text evidence="2">The sequence shown here is derived from an EMBL/GenBank/DDBJ whole genome shotgun (WGS) entry which is preliminary data.</text>
</comment>
<keyword evidence="3" id="KW-1185">Reference proteome</keyword>
<accession>A0ABS8QEM8</accession>
<evidence type="ECO:0000256" key="1">
    <source>
        <dbReference type="SAM" id="MobiDB-lite"/>
    </source>
</evidence>
<dbReference type="EMBL" id="JAJNOC010000019">
    <property type="protein sequence ID" value="MCD2519676.1"/>
    <property type="molecule type" value="Genomic_DNA"/>
</dbReference>